<proteinExistence type="predicted"/>
<dbReference type="AlphaFoldDB" id="A0A0A9D337"/>
<accession>A0A0A9D337</accession>
<evidence type="ECO:0000313" key="1">
    <source>
        <dbReference type="EMBL" id="JAD83024.1"/>
    </source>
</evidence>
<sequence length="92" mass="10686">MKVYIEHGCWFSQNIRACQKNKNIQTYCSRQMDRMGTLCHMINYKYRWTCQGALSIFTQVWNSLVFYLNSRLLTGGASPGMSRISLLCGFTI</sequence>
<organism evidence="1">
    <name type="scientific">Arundo donax</name>
    <name type="common">Giant reed</name>
    <name type="synonym">Donax arundinaceus</name>
    <dbReference type="NCBI Taxonomy" id="35708"/>
    <lineage>
        <taxon>Eukaryota</taxon>
        <taxon>Viridiplantae</taxon>
        <taxon>Streptophyta</taxon>
        <taxon>Embryophyta</taxon>
        <taxon>Tracheophyta</taxon>
        <taxon>Spermatophyta</taxon>
        <taxon>Magnoliopsida</taxon>
        <taxon>Liliopsida</taxon>
        <taxon>Poales</taxon>
        <taxon>Poaceae</taxon>
        <taxon>PACMAD clade</taxon>
        <taxon>Arundinoideae</taxon>
        <taxon>Arundineae</taxon>
        <taxon>Arundo</taxon>
    </lineage>
</organism>
<reference evidence="1" key="2">
    <citation type="journal article" date="2015" name="Data Brief">
        <title>Shoot transcriptome of the giant reed, Arundo donax.</title>
        <authorList>
            <person name="Barrero R.A."/>
            <person name="Guerrero F.D."/>
            <person name="Moolhuijzen P."/>
            <person name="Goolsby J.A."/>
            <person name="Tidwell J."/>
            <person name="Bellgard S.E."/>
            <person name="Bellgard M.I."/>
        </authorList>
    </citation>
    <scope>NUCLEOTIDE SEQUENCE</scope>
    <source>
        <tissue evidence="1">Shoot tissue taken approximately 20 cm above the soil surface</tissue>
    </source>
</reference>
<reference evidence="1" key="1">
    <citation type="submission" date="2014-09" db="EMBL/GenBank/DDBJ databases">
        <authorList>
            <person name="Magalhaes I.L.F."/>
            <person name="Oliveira U."/>
            <person name="Santos F.R."/>
            <person name="Vidigal T.H.D.A."/>
            <person name="Brescovit A.D."/>
            <person name="Santos A.J."/>
        </authorList>
    </citation>
    <scope>NUCLEOTIDE SEQUENCE</scope>
    <source>
        <tissue evidence="1">Shoot tissue taken approximately 20 cm above the soil surface</tissue>
    </source>
</reference>
<name>A0A0A9D337_ARUDO</name>
<protein>
    <submittedName>
        <fullName evidence="1">Uncharacterized protein</fullName>
    </submittedName>
</protein>
<dbReference type="EMBL" id="GBRH01214871">
    <property type="protein sequence ID" value="JAD83024.1"/>
    <property type="molecule type" value="Transcribed_RNA"/>
</dbReference>